<dbReference type="Pfam" id="PF04248">
    <property type="entry name" value="NTP_transf_9"/>
    <property type="match status" value="1"/>
</dbReference>
<protein>
    <submittedName>
        <fullName evidence="2">DUF427 domain-containing protein</fullName>
    </submittedName>
</protein>
<dbReference type="PANTHER" id="PTHR34310:SF9">
    <property type="entry name" value="BLR5716 PROTEIN"/>
    <property type="match status" value="1"/>
</dbReference>
<dbReference type="EMBL" id="WBJX01000003">
    <property type="protein sequence ID" value="KAB1637500.1"/>
    <property type="molecule type" value="Genomic_DNA"/>
</dbReference>
<evidence type="ECO:0000313" key="2">
    <source>
        <dbReference type="EMBL" id="KAB1637500.1"/>
    </source>
</evidence>
<name>A0A7J5B0U6_9MICO</name>
<feature type="domain" description="DUF427" evidence="1">
    <location>
        <begin position="1"/>
        <end position="94"/>
    </location>
</feature>
<evidence type="ECO:0000313" key="3">
    <source>
        <dbReference type="Proteomes" id="UP000490386"/>
    </source>
</evidence>
<gene>
    <name evidence="2" type="ORF">F8O03_09725</name>
</gene>
<comment type="caution">
    <text evidence="2">The sequence shown here is derived from an EMBL/GenBank/DDBJ whole genome shotgun (WGS) entry which is preliminary data.</text>
</comment>
<accession>A0A7J5B0U6</accession>
<keyword evidence="3" id="KW-1185">Reference proteome</keyword>
<organism evidence="2 3">
    <name type="scientific">Pseudoclavibacter terrae</name>
    <dbReference type="NCBI Taxonomy" id="1530195"/>
    <lineage>
        <taxon>Bacteria</taxon>
        <taxon>Bacillati</taxon>
        <taxon>Actinomycetota</taxon>
        <taxon>Actinomycetes</taxon>
        <taxon>Micrococcales</taxon>
        <taxon>Microbacteriaceae</taxon>
        <taxon>Pseudoclavibacter</taxon>
    </lineage>
</organism>
<evidence type="ECO:0000259" key="1">
    <source>
        <dbReference type="Pfam" id="PF04248"/>
    </source>
</evidence>
<dbReference type="Gene3D" id="2.170.150.40">
    <property type="entry name" value="Domain of unknown function (DUF427)"/>
    <property type="match status" value="1"/>
</dbReference>
<dbReference type="RefSeq" id="WP_151423712.1">
    <property type="nucleotide sequence ID" value="NZ_CANKVH010000006.1"/>
</dbReference>
<dbReference type="PANTHER" id="PTHR34310">
    <property type="entry name" value="DUF427 DOMAIN PROTEIN (AFU_ORTHOLOGUE AFUA_3G02220)"/>
    <property type="match status" value="1"/>
</dbReference>
<reference evidence="2 3" key="1">
    <citation type="submission" date="2019-09" db="EMBL/GenBank/DDBJ databases">
        <title>Phylogeny of genus Pseudoclavibacter and closely related genus.</title>
        <authorList>
            <person name="Li Y."/>
        </authorList>
    </citation>
    <scope>NUCLEOTIDE SEQUENCE [LARGE SCALE GENOMIC DNA]</scope>
    <source>
        <strain evidence="2 3">THG-MD12</strain>
    </source>
</reference>
<dbReference type="InterPro" id="IPR007361">
    <property type="entry name" value="DUF427"/>
</dbReference>
<sequence>MKATVNGTVVAEAPESELVGIEGNHYFPPSSLTSGAFTESATQYTCPWKGHAQYWDVVTDGETHRDAAWSYPEPFAGAAEKVGHDFAGYVAFDKSQVSIG</sequence>
<dbReference type="AlphaFoldDB" id="A0A7J5B0U6"/>
<dbReference type="InterPro" id="IPR038694">
    <property type="entry name" value="DUF427_sf"/>
</dbReference>
<dbReference type="OrthoDB" id="9815163at2"/>
<dbReference type="Proteomes" id="UP000490386">
    <property type="component" value="Unassembled WGS sequence"/>
</dbReference>
<proteinExistence type="predicted"/>